<dbReference type="Proteomes" id="UP000826234">
    <property type="component" value="Unassembled WGS sequence"/>
</dbReference>
<gene>
    <name evidence="2" type="ORF">JD844_008758</name>
</gene>
<feature type="non-terminal residue" evidence="2">
    <location>
        <position position="1"/>
    </location>
</feature>
<feature type="transmembrane region" description="Helical" evidence="1">
    <location>
        <begin position="12"/>
        <end position="31"/>
    </location>
</feature>
<proteinExistence type="predicted"/>
<keyword evidence="1" id="KW-1133">Transmembrane helix</keyword>
<reference evidence="2 3" key="1">
    <citation type="journal article" date="2022" name="Gigascience">
        <title>A chromosome-level genome assembly and annotation of the desert horned lizard, Phrynosoma platyrhinos, provides insight into chromosomal rearrangements among reptiles.</title>
        <authorList>
            <person name="Koochekian N."/>
            <person name="Ascanio A."/>
            <person name="Farleigh K."/>
            <person name="Card D.C."/>
            <person name="Schield D.R."/>
            <person name="Castoe T.A."/>
            <person name="Jezkova T."/>
        </authorList>
    </citation>
    <scope>NUCLEOTIDE SEQUENCE [LARGE SCALE GENOMIC DNA]</scope>
    <source>
        <strain evidence="2">NK-2021</strain>
    </source>
</reference>
<organism evidence="2 3">
    <name type="scientific">Phrynosoma platyrhinos</name>
    <name type="common">Desert horned lizard</name>
    <dbReference type="NCBI Taxonomy" id="52577"/>
    <lineage>
        <taxon>Eukaryota</taxon>
        <taxon>Metazoa</taxon>
        <taxon>Chordata</taxon>
        <taxon>Craniata</taxon>
        <taxon>Vertebrata</taxon>
        <taxon>Euteleostomi</taxon>
        <taxon>Lepidosauria</taxon>
        <taxon>Squamata</taxon>
        <taxon>Bifurcata</taxon>
        <taxon>Unidentata</taxon>
        <taxon>Episquamata</taxon>
        <taxon>Toxicofera</taxon>
        <taxon>Iguania</taxon>
        <taxon>Phrynosomatidae</taxon>
        <taxon>Phrynosomatinae</taxon>
        <taxon>Phrynosoma</taxon>
    </lineage>
</organism>
<keyword evidence="1" id="KW-0472">Membrane</keyword>
<protein>
    <submittedName>
        <fullName evidence="2">Uncharacterized protein</fullName>
    </submittedName>
</protein>
<name>A0ABQ7TF68_PHRPL</name>
<sequence>IIGHILEVRQNRFLMLTFQIFGVMEFLSAIYDNQIP</sequence>
<evidence type="ECO:0000313" key="3">
    <source>
        <dbReference type="Proteomes" id="UP000826234"/>
    </source>
</evidence>
<dbReference type="EMBL" id="JAIPUX010000439">
    <property type="protein sequence ID" value="KAH0628070.1"/>
    <property type="molecule type" value="Genomic_DNA"/>
</dbReference>
<comment type="caution">
    <text evidence="2">The sequence shown here is derived from an EMBL/GenBank/DDBJ whole genome shotgun (WGS) entry which is preliminary data.</text>
</comment>
<evidence type="ECO:0000313" key="2">
    <source>
        <dbReference type="EMBL" id="KAH0628070.1"/>
    </source>
</evidence>
<keyword evidence="3" id="KW-1185">Reference proteome</keyword>
<evidence type="ECO:0000256" key="1">
    <source>
        <dbReference type="SAM" id="Phobius"/>
    </source>
</evidence>
<accession>A0ABQ7TF68</accession>
<keyword evidence="1" id="KW-0812">Transmembrane</keyword>